<protein>
    <submittedName>
        <fullName evidence="1">Uncharacterized protein</fullName>
    </submittedName>
</protein>
<gene>
    <name evidence="1" type="ordered locus">Igag_0218</name>
</gene>
<evidence type="ECO:0000313" key="1">
    <source>
        <dbReference type="EMBL" id="ADM27067.1"/>
    </source>
</evidence>
<accession>E0SQB7</accession>
<dbReference type="KEGG" id="iag:Igag_0218"/>
<dbReference type="EMBL" id="CP002098">
    <property type="protein sequence ID" value="ADM27067.1"/>
    <property type="molecule type" value="Genomic_DNA"/>
</dbReference>
<sequence>MTLSSTELREMRVKLMNLHRGLDQITKYHDPRYARNLQCLLNTSSIDQRKKILEKLLKRKLSLKCIEFCP</sequence>
<organism evidence="1 2">
    <name type="scientific">Ignisphaera aggregans (strain DSM 17230 / JCM 13409 / AQ1.S1)</name>
    <dbReference type="NCBI Taxonomy" id="583356"/>
    <lineage>
        <taxon>Archaea</taxon>
        <taxon>Thermoproteota</taxon>
        <taxon>Thermoprotei</taxon>
        <taxon>Desulfurococcales</taxon>
        <taxon>Desulfurococcaceae</taxon>
        <taxon>Ignisphaera</taxon>
    </lineage>
</organism>
<keyword evidence="2" id="KW-1185">Reference proteome</keyword>
<reference evidence="1 2" key="1">
    <citation type="journal article" date="2010" name="Stand. Genomic Sci.">
        <title>Complete genome sequence of Ignisphaera aggregans type strain (AQ1.S1).</title>
        <authorList>
            <person name="Goker M."/>
            <person name="Held B."/>
            <person name="Lapidus A."/>
            <person name="Nolan M."/>
            <person name="Spring S."/>
            <person name="Yasawong M."/>
            <person name="Lucas S."/>
            <person name="Glavina Del Rio T."/>
            <person name="Tice H."/>
            <person name="Cheng J.F."/>
            <person name="Goodwin L."/>
            <person name="Tapia R."/>
            <person name="Pitluck S."/>
            <person name="Liolios K."/>
            <person name="Ivanova N."/>
            <person name="Mavromatis K."/>
            <person name="Mikhailova N."/>
            <person name="Pati A."/>
            <person name="Chen A."/>
            <person name="Palaniappan K."/>
            <person name="Brambilla E."/>
            <person name="Land M."/>
            <person name="Hauser L."/>
            <person name="Chang Y.J."/>
            <person name="Jeffries C.D."/>
            <person name="Brettin T."/>
            <person name="Detter J.C."/>
            <person name="Han C."/>
            <person name="Rohde M."/>
            <person name="Sikorski J."/>
            <person name="Woyke T."/>
            <person name="Bristow J."/>
            <person name="Eisen J.A."/>
            <person name="Markowitz V."/>
            <person name="Hugenholtz P."/>
            <person name="Kyrpides N.C."/>
            <person name="Klenk H.P."/>
        </authorList>
    </citation>
    <scope>NUCLEOTIDE SEQUENCE [LARGE SCALE GENOMIC DNA]</scope>
    <source>
        <strain evidence="2">DSM 17230 / JCM 13409 / AQ1.S1</strain>
    </source>
</reference>
<evidence type="ECO:0000313" key="2">
    <source>
        <dbReference type="Proteomes" id="UP000001304"/>
    </source>
</evidence>
<dbReference type="AlphaFoldDB" id="E0SQB7"/>
<name>E0SQB7_IGNAA</name>
<dbReference type="Proteomes" id="UP000001304">
    <property type="component" value="Chromosome"/>
</dbReference>
<proteinExistence type="predicted"/>
<dbReference type="BioCyc" id="IAGG583356:GHAH-229-MONOMER"/>
<dbReference type="HOGENOM" id="CLU_2748110_0_0_2"/>